<evidence type="ECO:0000313" key="2">
    <source>
        <dbReference type="Proteomes" id="UP001157974"/>
    </source>
</evidence>
<dbReference type="Proteomes" id="UP001157974">
    <property type="component" value="Unassembled WGS sequence"/>
</dbReference>
<keyword evidence="2" id="KW-1185">Reference proteome</keyword>
<dbReference type="EMBL" id="JAMWBK010000003">
    <property type="protein sequence ID" value="KAJ8906335.1"/>
    <property type="molecule type" value="Genomic_DNA"/>
</dbReference>
<dbReference type="AlphaFoldDB" id="A0AAV8UUT9"/>
<gene>
    <name evidence="1" type="ORF">NDN08_002828</name>
</gene>
<reference evidence="1 2" key="1">
    <citation type="journal article" date="2023" name="Nat. Commun.">
        <title>Origin of minicircular mitochondrial genomes in red algae.</title>
        <authorList>
            <person name="Lee Y."/>
            <person name="Cho C.H."/>
            <person name="Lee Y.M."/>
            <person name="Park S.I."/>
            <person name="Yang J.H."/>
            <person name="West J.A."/>
            <person name="Bhattacharya D."/>
            <person name="Yoon H.S."/>
        </authorList>
    </citation>
    <scope>NUCLEOTIDE SEQUENCE [LARGE SCALE GENOMIC DNA]</scope>
    <source>
        <strain evidence="1 2">CCMP1338</strain>
        <tissue evidence="1">Whole cell</tissue>
    </source>
</reference>
<sequence length="258" mass="30095">MYASGRLVRTGLRLSFCRRLCDRIDPEVLRHALKSWDHGDIRDFQTRFSGLQGVQIKLKGPVGQGELPPTVEWNGLIYKVLVQDRDIERVVDRFLDDVDDLDLTIETSESNGVVSFTVFLSEDENGDKLQLARTTTPFDEEEVAKMKKQCRLVAKKEMRKRNHRIERLKVLGHVMEEIKADDRFLSKYCQDYMIDLSDDMKIAYVSLKVRDDHNLRKSTEEHVAEQSFKWNQQAFALFCKLTRSRSAPNLFFDVFVDE</sequence>
<evidence type="ECO:0000313" key="1">
    <source>
        <dbReference type="EMBL" id="KAJ8906335.1"/>
    </source>
</evidence>
<name>A0AAV8UUT9_9RHOD</name>
<organism evidence="1 2">
    <name type="scientific">Rhodosorus marinus</name>
    <dbReference type="NCBI Taxonomy" id="101924"/>
    <lineage>
        <taxon>Eukaryota</taxon>
        <taxon>Rhodophyta</taxon>
        <taxon>Stylonematophyceae</taxon>
        <taxon>Stylonematales</taxon>
        <taxon>Stylonemataceae</taxon>
        <taxon>Rhodosorus</taxon>
    </lineage>
</organism>
<protein>
    <recommendedName>
        <fullName evidence="3">V-type proton ATPase subunit C</fullName>
    </recommendedName>
</protein>
<evidence type="ECO:0008006" key="3">
    <source>
        <dbReference type="Google" id="ProtNLM"/>
    </source>
</evidence>
<proteinExistence type="predicted"/>
<comment type="caution">
    <text evidence="1">The sequence shown here is derived from an EMBL/GenBank/DDBJ whole genome shotgun (WGS) entry which is preliminary data.</text>
</comment>
<accession>A0AAV8UUT9</accession>